<evidence type="ECO:0000313" key="1">
    <source>
        <dbReference type="EMBL" id="SUT95673.1"/>
    </source>
</evidence>
<protein>
    <recommendedName>
        <fullName evidence="3">Polyketide cyclase / dehydrase and lipid transport</fullName>
    </recommendedName>
</protein>
<accession>A0A380U3A0</accession>
<dbReference type="SUPFAM" id="SSF55961">
    <property type="entry name" value="Bet v1-like"/>
    <property type="match status" value="1"/>
</dbReference>
<evidence type="ECO:0008006" key="3">
    <source>
        <dbReference type="Google" id="ProtNLM"/>
    </source>
</evidence>
<dbReference type="Proteomes" id="UP000254649">
    <property type="component" value="Unassembled WGS sequence"/>
</dbReference>
<keyword evidence="2" id="KW-1185">Reference proteome</keyword>
<dbReference type="CDD" id="cd07822">
    <property type="entry name" value="SRPBCC_4"/>
    <property type="match status" value="1"/>
</dbReference>
<name>A0A380U3A0_9PAST</name>
<proteinExistence type="predicted"/>
<sequence>MTYSQPAIIWPEKYTPGETDNYVSNEVIIKGLSVAEVWQYLIDTKAWPTYYHNAENIVVGDGSTTQLSAGATFVFDTFGFHVTSKVEEFEPAKDGNPARLAWSGTFGEGDDFSDVYHAWLLEDLPNNRVRVLTEESQIGKLEKGLAETVPNPMVNGHQAWLDGLTKSAKNKTAY</sequence>
<organism evidence="1 2">
    <name type="scientific">[Actinobacillus] rossii</name>
    <dbReference type="NCBI Taxonomy" id="123820"/>
    <lineage>
        <taxon>Bacteria</taxon>
        <taxon>Pseudomonadati</taxon>
        <taxon>Pseudomonadota</taxon>
        <taxon>Gammaproteobacteria</taxon>
        <taxon>Pasteurellales</taxon>
        <taxon>Pasteurellaceae</taxon>
    </lineage>
</organism>
<evidence type="ECO:0000313" key="2">
    <source>
        <dbReference type="Proteomes" id="UP000254649"/>
    </source>
</evidence>
<dbReference type="OrthoDB" id="838646at2"/>
<dbReference type="AlphaFoldDB" id="A0A380U3A0"/>
<reference evidence="1 2" key="1">
    <citation type="submission" date="2018-06" db="EMBL/GenBank/DDBJ databases">
        <authorList>
            <consortium name="Pathogen Informatics"/>
            <person name="Doyle S."/>
        </authorList>
    </citation>
    <scope>NUCLEOTIDE SEQUENCE [LARGE SCALE GENOMIC DNA]</scope>
    <source>
        <strain evidence="1 2">NCTC10801</strain>
    </source>
</reference>
<gene>
    <name evidence="1" type="ORF">NCTC10801_02517</name>
</gene>
<dbReference type="EMBL" id="UFRQ01000003">
    <property type="protein sequence ID" value="SUT95673.1"/>
    <property type="molecule type" value="Genomic_DNA"/>
</dbReference>
<dbReference type="Gene3D" id="3.30.530.20">
    <property type="match status" value="1"/>
</dbReference>
<dbReference type="InterPro" id="IPR023393">
    <property type="entry name" value="START-like_dom_sf"/>
</dbReference>